<evidence type="ECO:0000313" key="5">
    <source>
        <dbReference type="EMBL" id="SDW39253.1"/>
    </source>
</evidence>
<accession>A0A1H2T5M4</accession>
<keyword evidence="2 5" id="KW-0808">Transferase</keyword>
<gene>
    <name evidence="5" type="ORF">SAMN05421781_1258</name>
</gene>
<dbReference type="STRING" id="1122204.SAMN05421781_1258"/>
<dbReference type="PANTHER" id="PTHR43464:SF19">
    <property type="entry name" value="UBIQUINONE BIOSYNTHESIS O-METHYLTRANSFERASE, MITOCHONDRIAL"/>
    <property type="match status" value="1"/>
</dbReference>
<dbReference type="RefSeq" id="WP_091612568.1">
    <property type="nucleotide sequence ID" value="NZ_FNNC01000002.1"/>
</dbReference>
<dbReference type="OrthoDB" id="9804312at2"/>
<dbReference type="GO" id="GO:0008168">
    <property type="term" value="F:methyltransferase activity"/>
    <property type="evidence" value="ECO:0007669"/>
    <property type="project" value="UniProtKB-KW"/>
</dbReference>
<dbReference type="InterPro" id="IPR029063">
    <property type="entry name" value="SAM-dependent_MTases_sf"/>
</dbReference>
<keyword evidence="6" id="KW-1185">Reference proteome</keyword>
<dbReference type="EMBL" id="FNNC01000002">
    <property type="protein sequence ID" value="SDW39253.1"/>
    <property type="molecule type" value="Genomic_DNA"/>
</dbReference>
<sequence length="238" mass="27293">MKEPSLEEIRASEKEYHRQYYKQHGLFEQGTWMKKPASRIINALGRIRKGEDVRLLDLGCGIGRNSIPAARQFQEQGCEVTCVDFLDEAITQLMEYAGEYGVEQEIKPVKKAIEEYTPEEAYFDGIIAVSSIEHVPDENTFWNLIDKLQKGTAEGGVHAFLMNTGIHETDAETNEELPAKMEVNFDTEDIIQKLARRYEGWTVHKLESEAQSFSTYREDRKVLINSNMLLLEAVKERA</sequence>
<dbReference type="Proteomes" id="UP000199488">
    <property type="component" value="Unassembled WGS sequence"/>
</dbReference>
<protein>
    <submittedName>
        <fullName evidence="5">Methyltransferase domain-containing protein</fullName>
    </submittedName>
</protein>
<dbReference type="Pfam" id="PF13649">
    <property type="entry name" value="Methyltransf_25"/>
    <property type="match status" value="1"/>
</dbReference>
<dbReference type="Gene3D" id="3.40.50.150">
    <property type="entry name" value="Vaccinia Virus protein VP39"/>
    <property type="match status" value="1"/>
</dbReference>
<keyword evidence="1 5" id="KW-0489">Methyltransferase</keyword>
<reference evidence="5 6" key="1">
    <citation type="submission" date="2016-10" db="EMBL/GenBank/DDBJ databases">
        <authorList>
            <person name="de Groot N.N."/>
        </authorList>
    </citation>
    <scope>NUCLEOTIDE SEQUENCE [LARGE SCALE GENOMIC DNA]</scope>
    <source>
        <strain evidence="5 6">DSM 23126</strain>
    </source>
</reference>
<evidence type="ECO:0000259" key="4">
    <source>
        <dbReference type="Pfam" id="PF13649"/>
    </source>
</evidence>
<name>A0A1H2T5M4_9BACI</name>
<keyword evidence="3" id="KW-0949">S-adenosyl-L-methionine</keyword>
<dbReference type="PANTHER" id="PTHR43464">
    <property type="entry name" value="METHYLTRANSFERASE"/>
    <property type="match status" value="1"/>
</dbReference>
<proteinExistence type="predicted"/>
<dbReference type="GO" id="GO:0032259">
    <property type="term" value="P:methylation"/>
    <property type="evidence" value="ECO:0007669"/>
    <property type="project" value="UniProtKB-KW"/>
</dbReference>
<evidence type="ECO:0000313" key="6">
    <source>
        <dbReference type="Proteomes" id="UP000199488"/>
    </source>
</evidence>
<dbReference type="SUPFAM" id="SSF53335">
    <property type="entry name" value="S-adenosyl-L-methionine-dependent methyltransferases"/>
    <property type="match status" value="1"/>
</dbReference>
<dbReference type="InterPro" id="IPR041698">
    <property type="entry name" value="Methyltransf_25"/>
</dbReference>
<organism evidence="5 6">
    <name type="scientific">Marinococcus luteus</name>
    <dbReference type="NCBI Taxonomy" id="1122204"/>
    <lineage>
        <taxon>Bacteria</taxon>
        <taxon>Bacillati</taxon>
        <taxon>Bacillota</taxon>
        <taxon>Bacilli</taxon>
        <taxon>Bacillales</taxon>
        <taxon>Bacillaceae</taxon>
        <taxon>Marinococcus</taxon>
    </lineage>
</organism>
<dbReference type="CDD" id="cd02440">
    <property type="entry name" value="AdoMet_MTases"/>
    <property type="match status" value="1"/>
</dbReference>
<evidence type="ECO:0000256" key="2">
    <source>
        <dbReference type="ARBA" id="ARBA00022679"/>
    </source>
</evidence>
<evidence type="ECO:0000256" key="1">
    <source>
        <dbReference type="ARBA" id="ARBA00022603"/>
    </source>
</evidence>
<dbReference type="AlphaFoldDB" id="A0A1H2T5M4"/>
<evidence type="ECO:0000256" key="3">
    <source>
        <dbReference type="ARBA" id="ARBA00022691"/>
    </source>
</evidence>
<feature type="domain" description="Methyltransferase" evidence="4">
    <location>
        <begin position="56"/>
        <end position="140"/>
    </location>
</feature>